<accession>A0A7G9GE54</accession>
<dbReference type="AlphaFoldDB" id="A0A7G9GE54"/>
<keyword evidence="2" id="KW-0413">Isomerase</keyword>
<sequence length="254" mass="28735">MGQCYASDLIPKEELKEVLELAEMGVETIRFSVAMNLDEFSRQIEIARGDLRDLGNPPLSVHGPFLDLNPMSFDSRVRQVTKERFEQAYEAARILGADRVVYHSGLIPATVYLEGWAVRMVEFWEEFLKGKSGITVCMENVFDPEYSGLLEVAEKISHPDFGLCLDIGHAHCFSEHPVLEWAERLSGHIRHVHVHDNDGSCDAHRALGRGNIPLDEVLPALERGNPGLTWTVECTKKEDILESGRLLHRKLQFM</sequence>
<feature type="domain" description="Xylose isomerase-like TIM barrel" evidence="1">
    <location>
        <begin position="20"/>
        <end position="244"/>
    </location>
</feature>
<evidence type="ECO:0000313" key="3">
    <source>
        <dbReference type="Proteomes" id="UP000515860"/>
    </source>
</evidence>
<dbReference type="InterPro" id="IPR036237">
    <property type="entry name" value="Xyl_isomerase-like_sf"/>
</dbReference>
<keyword evidence="3" id="KW-1185">Reference proteome</keyword>
<dbReference type="PANTHER" id="PTHR12110:SF21">
    <property type="entry name" value="XYLOSE ISOMERASE-LIKE TIM BARREL DOMAIN-CONTAINING PROTEIN"/>
    <property type="match status" value="1"/>
</dbReference>
<evidence type="ECO:0000259" key="1">
    <source>
        <dbReference type="Pfam" id="PF01261"/>
    </source>
</evidence>
<gene>
    <name evidence="2" type="ORF">H9Q79_01965</name>
</gene>
<reference evidence="2 3" key="1">
    <citation type="submission" date="2020-08" db="EMBL/GenBank/DDBJ databases">
        <authorList>
            <person name="Liu C."/>
            <person name="Sun Q."/>
        </authorList>
    </citation>
    <scope>NUCLEOTIDE SEQUENCE [LARGE SCALE GENOMIC DNA]</scope>
    <source>
        <strain evidence="2 3">NSJ-29</strain>
    </source>
</reference>
<proteinExistence type="predicted"/>
<dbReference type="Gene3D" id="3.20.20.150">
    <property type="entry name" value="Divalent-metal-dependent TIM barrel enzymes"/>
    <property type="match status" value="1"/>
</dbReference>
<dbReference type="PANTHER" id="PTHR12110">
    <property type="entry name" value="HYDROXYPYRUVATE ISOMERASE"/>
    <property type="match status" value="1"/>
</dbReference>
<dbReference type="SUPFAM" id="SSF51658">
    <property type="entry name" value="Xylose isomerase-like"/>
    <property type="match status" value="1"/>
</dbReference>
<protein>
    <submittedName>
        <fullName evidence="2">Sugar phosphate isomerase/epimerase</fullName>
    </submittedName>
</protein>
<organism evidence="2 3">
    <name type="scientific">Wansuia hejianensis</name>
    <dbReference type="NCBI Taxonomy" id="2763667"/>
    <lineage>
        <taxon>Bacteria</taxon>
        <taxon>Bacillati</taxon>
        <taxon>Bacillota</taxon>
        <taxon>Clostridia</taxon>
        <taxon>Lachnospirales</taxon>
        <taxon>Lachnospiraceae</taxon>
        <taxon>Wansuia</taxon>
    </lineage>
</organism>
<dbReference type="InterPro" id="IPR013022">
    <property type="entry name" value="Xyl_isomerase-like_TIM-brl"/>
</dbReference>
<dbReference type="EMBL" id="CP060635">
    <property type="protein sequence ID" value="QNM09086.1"/>
    <property type="molecule type" value="Genomic_DNA"/>
</dbReference>
<dbReference type="InterPro" id="IPR050312">
    <property type="entry name" value="IolE/XylAMocC-like"/>
</dbReference>
<dbReference type="RefSeq" id="WP_118642456.1">
    <property type="nucleotide sequence ID" value="NZ_CP060635.1"/>
</dbReference>
<dbReference type="Proteomes" id="UP000515860">
    <property type="component" value="Chromosome"/>
</dbReference>
<name>A0A7G9GE54_9FIRM</name>
<dbReference type="KEGG" id="whj:H9Q79_01965"/>
<dbReference type="GO" id="GO:0016853">
    <property type="term" value="F:isomerase activity"/>
    <property type="evidence" value="ECO:0007669"/>
    <property type="project" value="UniProtKB-KW"/>
</dbReference>
<dbReference type="Pfam" id="PF01261">
    <property type="entry name" value="AP_endonuc_2"/>
    <property type="match status" value="1"/>
</dbReference>
<evidence type="ECO:0000313" key="2">
    <source>
        <dbReference type="EMBL" id="QNM09086.1"/>
    </source>
</evidence>